<reference evidence="8" key="1">
    <citation type="submission" date="2019-10" db="EMBL/GenBank/DDBJ databases">
        <authorList>
            <consortium name="DOE Joint Genome Institute"/>
            <person name="Kuo A."/>
            <person name="Miyauchi S."/>
            <person name="Kiss E."/>
            <person name="Drula E."/>
            <person name="Kohler A."/>
            <person name="Sanchez-Garcia M."/>
            <person name="Andreopoulos B."/>
            <person name="Barry K.W."/>
            <person name="Bonito G."/>
            <person name="Buee M."/>
            <person name="Carver A."/>
            <person name="Chen C."/>
            <person name="Cichocki N."/>
            <person name="Clum A."/>
            <person name="Culley D."/>
            <person name="Crous P.W."/>
            <person name="Fauchery L."/>
            <person name="Girlanda M."/>
            <person name="Hayes R."/>
            <person name="Keri Z."/>
            <person name="LaButti K."/>
            <person name="Lipzen A."/>
            <person name="Lombard V."/>
            <person name="Magnuson J."/>
            <person name="Maillard F."/>
            <person name="Morin E."/>
            <person name="Murat C."/>
            <person name="Nolan M."/>
            <person name="Ohm R."/>
            <person name="Pangilinan J."/>
            <person name="Pereira M."/>
            <person name="Perotto S."/>
            <person name="Peter M."/>
            <person name="Riley R."/>
            <person name="Sitrit Y."/>
            <person name="Stielow B."/>
            <person name="Szollosi G."/>
            <person name="Zifcakova L."/>
            <person name="Stursova M."/>
            <person name="Spatafora J.W."/>
            <person name="Tedersoo L."/>
            <person name="Vaario L.-M."/>
            <person name="Yamada A."/>
            <person name="Yan M."/>
            <person name="Wang P."/>
            <person name="Xu J."/>
            <person name="Bruns T."/>
            <person name="Baldrian P."/>
            <person name="Vilgalys R."/>
            <person name="Henrissat B."/>
            <person name="Grigoriev I.V."/>
            <person name="Hibbett D."/>
            <person name="Nagy L.G."/>
            <person name="Martin F.M."/>
        </authorList>
    </citation>
    <scope>NUCLEOTIDE SEQUENCE</scope>
    <source>
        <strain evidence="8">Prilba</strain>
    </source>
</reference>
<dbReference type="InterPro" id="IPR033121">
    <property type="entry name" value="PEPTIDASE_A1"/>
</dbReference>
<dbReference type="Pfam" id="PF00026">
    <property type="entry name" value="Asp"/>
    <property type="match status" value="1"/>
</dbReference>
<comment type="similarity">
    <text evidence="1 3">Belongs to the peptidase A1 family.</text>
</comment>
<sequence length="520" mass="55722">MRSLGLVHLIPPLFSIHLALAVSIPFRGYLSDSTHLSKRNNLTGISVTNGGNIIYGASINLGGNNFSVVLDTGSADLWVAGSVSSTQDTGKGVSVAYAVGNVQGNINLATLTFDDYSVNNQAYILVQDSSSFSPTLQSNGFQGLIGLGFDAESIVRNKLGKGAGDTPLSRIFQLNKTTQNFVSIQLNRAKDPSDPITGQITISEVISGYENVTSQPKLYLKDAFMDSSNQHWAVVTDNNGVIGPGGDDISIESIVPHVSGGKMVAVLDSGFTFSQVPRKMSDAIYGRVQGANYSTTEGIWKVPCTQNLSLSFVFGGVTVPIHPLDIVSNDLDASDPSGLCDGAFQPISTAFSMLGHYDMILGMNALRNMYTLFDYGNFVADTSNDQGDPYVQLLPLTDPTSALADFAKVRQNGTSSSSSNILLPASQESHSPVSATEKKQHLEGAVARNWPYIFVGCLAFVLSVLGCCVYACCCRKRRKGGARPFTRNPYQAIHEPPPPPMHMRPINSGGQYADPYRPRP</sequence>
<dbReference type="PROSITE" id="PS00141">
    <property type="entry name" value="ASP_PROTEASE"/>
    <property type="match status" value="1"/>
</dbReference>
<evidence type="ECO:0000259" key="7">
    <source>
        <dbReference type="PROSITE" id="PS51767"/>
    </source>
</evidence>
<protein>
    <submittedName>
        <fullName evidence="8">Acid protease</fullName>
    </submittedName>
</protein>
<evidence type="ECO:0000313" key="8">
    <source>
        <dbReference type="EMBL" id="KAF8476619.1"/>
    </source>
</evidence>
<dbReference type="Gene3D" id="2.40.70.10">
    <property type="entry name" value="Acid Proteases"/>
    <property type="match status" value="2"/>
</dbReference>
<feature type="signal peptide" evidence="6">
    <location>
        <begin position="1"/>
        <end position="21"/>
    </location>
</feature>
<dbReference type="InterPro" id="IPR001461">
    <property type="entry name" value="Aspartic_peptidase_A1"/>
</dbReference>
<evidence type="ECO:0000256" key="1">
    <source>
        <dbReference type="ARBA" id="ARBA00007447"/>
    </source>
</evidence>
<dbReference type="EMBL" id="WHVB01000014">
    <property type="protein sequence ID" value="KAF8476619.1"/>
    <property type="molecule type" value="Genomic_DNA"/>
</dbReference>
<keyword evidence="5" id="KW-0812">Transmembrane</keyword>
<keyword evidence="3" id="KW-0378">Hydrolase</keyword>
<evidence type="ECO:0000256" key="3">
    <source>
        <dbReference type="RuleBase" id="RU000454"/>
    </source>
</evidence>
<keyword evidence="9" id="KW-1185">Reference proteome</keyword>
<gene>
    <name evidence="8" type="ORF">DFH94DRAFT_757042</name>
</gene>
<dbReference type="AlphaFoldDB" id="A0A9P5T6J1"/>
<dbReference type="InterPro" id="IPR021109">
    <property type="entry name" value="Peptidase_aspartic_dom_sf"/>
</dbReference>
<feature type="domain" description="Peptidase A1" evidence="7">
    <location>
        <begin position="55"/>
        <end position="383"/>
    </location>
</feature>
<organism evidence="8 9">
    <name type="scientific">Russula ochroleuca</name>
    <dbReference type="NCBI Taxonomy" id="152965"/>
    <lineage>
        <taxon>Eukaryota</taxon>
        <taxon>Fungi</taxon>
        <taxon>Dikarya</taxon>
        <taxon>Basidiomycota</taxon>
        <taxon>Agaricomycotina</taxon>
        <taxon>Agaricomycetes</taxon>
        <taxon>Russulales</taxon>
        <taxon>Russulaceae</taxon>
        <taxon>Russula</taxon>
    </lineage>
</organism>
<dbReference type="PROSITE" id="PS51767">
    <property type="entry name" value="PEPTIDASE_A1"/>
    <property type="match status" value="1"/>
</dbReference>
<dbReference type="PRINTS" id="PR00792">
    <property type="entry name" value="PEPSIN"/>
</dbReference>
<dbReference type="OrthoDB" id="15189at2759"/>
<keyword evidence="2 3" id="KW-0064">Aspartyl protease</keyword>
<proteinExistence type="inferred from homology"/>
<keyword evidence="5" id="KW-1133">Transmembrane helix</keyword>
<accession>A0A9P5T6J1</accession>
<evidence type="ECO:0000256" key="5">
    <source>
        <dbReference type="SAM" id="Phobius"/>
    </source>
</evidence>
<dbReference type="CDD" id="cd05471">
    <property type="entry name" value="pepsin_like"/>
    <property type="match status" value="1"/>
</dbReference>
<dbReference type="GO" id="GO:0004190">
    <property type="term" value="F:aspartic-type endopeptidase activity"/>
    <property type="evidence" value="ECO:0007669"/>
    <property type="project" value="UniProtKB-KW"/>
</dbReference>
<evidence type="ECO:0000256" key="6">
    <source>
        <dbReference type="SAM" id="SignalP"/>
    </source>
</evidence>
<keyword evidence="5" id="KW-0472">Membrane</keyword>
<dbReference type="PANTHER" id="PTHR47966">
    <property type="entry name" value="BETA-SITE APP-CLEAVING ENZYME, ISOFORM A-RELATED"/>
    <property type="match status" value="1"/>
</dbReference>
<comment type="caution">
    <text evidence="8">The sequence shown here is derived from an EMBL/GenBank/DDBJ whole genome shotgun (WGS) entry which is preliminary data.</text>
</comment>
<dbReference type="GO" id="GO:0006508">
    <property type="term" value="P:proteolysis"/>
    <property type="evidence" value="ECO:0007669"/>
    <property type="project" value="UniProtKB-KW"/>
</dbReference>
<evidence type="ECO:0000256" key="2">
    <source>
        <dbReference type="ARBA" id="ARBA00022750"/>
    </source>
</evidence>
<evidence type="ECO:0000256" key="4">
    <source>
        <dbReference type="SAM" id="MobiDB-lite"/>
    </source>
</evidence>
<keyword evidence="6" id="KW-0732">Signal</keyword>
<dbReference type="InterPro" id="IPR034164">
    <property type="entry name" value="Pepsin-like_dom"/>
</dbReference>
<dbReference type="Proteomes" id="UP000759537">
    <property type="component" value="Unassembled WGS sequence"/>
</dbReference>
<feature type="transmembrane region" description="Helical" evidence="5">
    <location>
        <begin position="450"/>
        <end position="473"/>
    </location>
</feature>
<dbReference type="SUPFAM" id="SSF50630">
    <property type="entry name" value="Acid proteases"/>
    <property type="match status" value="1"/>
</dbReference>
<feature type="chain" id="PRO_5040517154" evidence="6">
    <location>
        <begin position="22"/>
        <end position="520"/>
    </location>
</feature>
<dbReference type="InterPro" id="IPR001969">
    <property type="entry name" value="Aspartic_peptidase_AS"/>
</dbReference>
<feature type="region of interest" description="Disordered" evidence="4">
    <location>
        <begin position="414"/>
        <end position="433"/>
    </location>
</feature>
<name>A0A9P5T6J1_9AGAM</name>
<dbReference type="PANTHER" id="PTHR47966:SF57">
    <property type="entry name" value="PEPTIDASE A1 DOMAIN-CONTAINING PROTEIN"/>
    <property type="match status" value="1"/>
</dbReference>
<reference evidence="8" key="2">
    <citation type="journal article" date="2020" name="Nat. Commun.">
        <title>Large-scale genome sequencing of mycorrhizal fungi provides insights into the early evolution of symbiotic traits.</title>
        <authorList>
            <person name="Miyauchi S."/>
            <person name="Kiss E."/>
            <person name="Kuo A."/>
            <person name="Drula E."/>
            <person name="Kohler A."/>
            <person name="Sanchez-Garcia M."/>
            <person name="Morin E."/>
            <person name="Andreopoulos B."/>
            <person name="Barry K.W."/>
            <person name="Bonito G."/>
            <person name="Buee M."/>
            <person name="Carver A."/>
            <person name="Chen C."/>
            <person name="Cichocki N."/>
            <person name="Clum A."/>
            <person name="Culley D."/>
            <person name="Crous P.W."/>
            <person name="Fauchery L."/>
            <person name="Girlanda M."/>
            <person name="Hayes R.D."/>
            <person name="Keri Z."/>
            <person name="LaButti K."/>
            <person name="Lipzen A."/>
            <person name="Lombard V."/>
            <person name="Magnuson J."/>
            <person name="Maillard F."/>
            <person name="Murat C."/>
            <person name="Nolan M."/>
            <person name="Ohm R.A."/>
            <person name="Pangilinan J."/>
            <person name="Pereira M.F."/>
            <person name="Perotto S."/>
            <person name="Peter M."/>
            <person name="Pfister S."/>
            <person name="Riley R."/>
            <person name="Sitrit Y."/>
            <person name="Stielow J.B."/>
            <person name="Szollosi G."/>
            <person name="Zifcakova L."/>
            <person name="Stursova M."/>
            <person name="Spatafora J.W."/>
            <person name="Tedersoo L."/>
            <person name="Vaario L.M."/>
            <person name="Yamada A."/>
            <person name="Yan M."/>
            <person name="Wang P."/>
            <person name="Xu J."/>
            <person name="Bruns T."/>
            <person name="Baldrian P."/>
            <person name="Vilgalys R."/>
            <person name="Dunand C."/>
            <person name="Henrissat B."/>
            <person name="Grigoriev I.V."/>
            <person name="Hibbett D."/>
            <person name="Nagy L.G."/>
            <person name="Martin F.M."/>
        </authorList>
    </citation>
    <scope>NUCLEOTIDE SEQUENCE</scope>
    <source>
        <strain evidence="8">Prilba</strain>
    </source>
</reference>
<feature type="region of interest" description="Disordered" evidence="4">
    <location>
        <begin position="488"/>
        <end position="520"/>
    </location>
</feature>
<evidence type="ECO:0000313" key="9">
    <source>
        <dbReference type="Proteomes" id="UP000759537"/>
    </source>
</evidence>
<keyword evidence="3 8" id="KW-0645">Protease</keyword>